<dbReference type="FunFam" id="3.40.30.10:FF:000012">
    <property type="entry name" value="Monothiol glutaredoxin"/>
    <property type="match status" value="1"/>
</dbReference>
<dbReference type="GO" id="GO:0005634">
    <property type="term" value="C:nucleus"/>
    <property type="evidence" value="ECO:0007669"/>
    <property type="project" value="TreeGrafter"/>
</dbReference>
<dbReference type="PANTHER" id="PTHR10293:SF73">
    <property type="entry name" value="GLUTAREDOXIN-3"/>
    <property type="match status" value="1"/>
</dbReference>
<evidence type="ECO:0000256" key="2">
    <source>
        <dbReference type="ARBA" id="ARBA00023004"/>
    </source>
</evidence>
<evidence type="ECO:0000256" key="1">
    <source>
        <dbReference type="ARBA" id="ARBA00022723"/>
    </source>
</evidence>
<protein>
    <recommendedName>
        <fullName evidence="5">Glutaredoxin domain-containing protein</fullName>
    </recommendedName>
</protein>
<dbReference type="GO" id="GO:0006879">
    <property type="term" value="P:intracellular iron ion homeostasis"/>
    <property type="evidence" value="ECO:0007669"/>
    <property type="project" value="TreeGrafter"/>
</dbReference>
<evidence type="ECO:0000259" key="5">
    <source>
        <dbReference type="Pfam" id="PF00462"/>
    </source>
</evidence>
<dbReference type="InterPro" id="IPR002109">
    <property type="entry name" value="Glutaredoxin"/>
</dbReference>
<dbReference type="GO" id="GO:0046872">
    <property type="term" value="F:metal ion binding"/>
    <property type="evidence" value="ECO:0007669"/>
    <property type="project" value="UniProtKB-KW"/>
</dbReference>
<feature type="coiled-coil region" evidence="4">
    <location>
        <begin position="87"/>
        <end position="128"/>
    </location>
</feature>
<name>A0A6V7UPU0_MELEN</name>
<keyword evidence="2" id="KW-0408">Iron</keyword>
<dbReference type="PANTHER" id="PTHR10293">
    <property type="entry name" value="GLUTAREDOXIN FAMILY MEMBER"/>
    <property type="match status" value="1"/>
</dbReference>
<comment type="caution">
    <text evidence="6">The sequence shown here is derived from an EMBL/GenBank/DDBJ whole genome shotgun (WGS) entry which is preliminary data.</text>
</comment>
<evidence type="ECO:0000313" key="6">
    <source>
        <dbReference type="EMBL" id="CAD2162832.1"/>
    </source>
</evidence>
<dbReference type="InterPro" id="IPR036249">
    <property type="entry name" value="Thioredoxin-like_sf"/>
</dbReference>
<dbReference type="GO" id="GO:0005829">
    <property type="term" value="C:cytosol"/>
    <property type="evidence" value="ECO:0007669"/>
    <property type="project" value="TreeGrafter"/>
</dbReference>
<accession>A0A6V7UPU0</accession>
<sequence length="218" mass="25355">MQAINTREQFENFINSDGKFTKIVLFSASWSEASTDYDKLILELKNEKEYGTDYEIGKLKGKLIDRIEGFIPIKLKELLIKSTFDAIAAKKENIDKLRETAEKTEGEEKSEEKQQEELNERLKRLINKERLTLFMKGSPTEPKCGFSQQIVKLLKAHNIQFWTFDILLDEQVRQGLKIYSDWPTYPQLYLDGELLGGIDVVREEMKDPAFVEKLPKLV</sequence>
<dbReference type="OrthoDB" id="415696at2759"/>
<keyword evidence="1" id="KW-0479">Metal-binding</keyword>
<dbReference type="AlphaFoldDB" id="A0A6V7UPU0"/>
<dbReference type="CDD" id="cd03028">
    <property type="entry name" value="GRX_PICOT_like"/>
    <property type="match status" value="1"/>
</dbReference>
<dbReference type="GO" id="GO:0051536">
    <property type="term" value="F:iron-sulfur cluster binding"/>
    <property type="evidence" value="ECO:0007669"/>
    <property type="project" value="UniProtKB-KW"/>
</dbReference>
<feature type="domain" description="Glutaredoxin" evidence="5">
    <location>
        <begin position="132"/>
        <end position="194"/>
    </location>
</feature>
<proteinExistence type="predicted"/>
<dbReference type="Gene3D" id="3.40.30.10">
    <property type="entry name" value="Glutaredoxin"/>
    <property type="match status" value="1"/>
</dbReference>
<keyword evidence="3" id="KW-0411">Iron-sulfur</keyword>
<dbReference type="Proteomes" id="UP000580250">
    <property type="component" value="Unassembled WGS sequence"/>
</dbReference>
<dbReference type="InterPro" id="IPR004480">
    <property type="entry name" value="Monothiol_GRX-rel"/>
</dbReference>
<organism evidence="6 7">
    <name type="scientific">Meloidogyne enterolobii</name>
    <name type="common">Root-knot nematode worm</name>
    <name type="synonym">Meloidogyne mayaguensis</name>
    <dbReference type="NCBI Taxonomy" id="390850"/>
    <lineage>
        <taxon>Eukaryota</taxon>
        <taxon>Metazoa</taxon>
        <taxon>Ecdysozoa</taxon>
        <taxon>Nematoda</taxon>
        <taxon>Chromadorea</taxon>
        <taxon>Rhabditida</taxon>
        <taxon>Tylenchina</taxon>
        <taxon>Tylenchomorpha</taxon>
        <taxon>Tylenchoidea</taxon>
        <taxon>Meloidogynidae</taxon>
        <taxon>Meloidogyninae</taxon>
        <taxon>Meloidogyne</taxon>
    </lineage>
</organism>
<dbReference type="Pfam" id="PF00462">
    <property type="entry name" value="Glutaredoxin"/>
    <property type="match status" value="1"/>
</dbReference>
<evidence type="ECO:0000256" key="4">
    <source>
        <dbReference type="SAM" id="Coils"/>
    </source>
</evidence>
<dbReference type="SUPFAM" id="SSF52833">
    <property type="entry name" value="Thioredoxin-like"/>
    <property type="match status" value="1"/>
</dbReference>
<dbReference type="InterPro" id="IPR033658">
    <property type="entry name" value="GRX_PICOT-like"/>
</dbReference>
<dbReference type="PROSITE" id="PS51354">
    <property type="entry name" value="GLUTAREDOXIN_2"/>
    <property type="match status" value="1"/>
</dbReference>
<keyword evidence="4" id="KW-0175">Coiled coil</keyword>
<evidence type="ECO:0000256" key="3">
    <source>
        <dbReference type="ARBA" id="ARBA00023014"/>
    </source>
</evidence>
<dbReference type="EMBL" id="CAJEWN010000094">
    <property type="protein sequence ID" value="CAD2162832.1"/>
    <property type="molecule type" value="Genomic_DNA"/>
</dbReference>
<gene>
    <name evidence="6" type="ORF">MENT_LOCUS15635</name>
</gene>
<reference evidence="6 7" key="1">
    <citation type="submission" date="2020-08" db="EMBL/GenBank/DDBJ databases">
        <authorList>
            <person name="Koutsovoulos G."/>
            <person name="Danchin GJ E."/>
        </authorList>
    </citation>
    <scope>NUCLEOTIDE SEQUENCE [LARGE SCALE GENOMIC DNA]</scope>
</reference>
<evidence type="ECO:0000313" key="7">
    <source>
        <dbReference type="Proteomes" id="UP000580250"/>
    </source>
</evidence>